<sequence length="299" mass="34576">MRSASPSTYPSHRLTPKMKVFPILLLLGTTWTCQALESSTSSSSAARTLIPHSPESQRFGLPISGFTKNYFRQKTALKEPQPNCRGKLKPPSPFDLWGENEPMVVEEDTQFWPFVVWFRSTVSAPTESGSSLAERTRYFLTNRHIWLEFWEKRTGINLQEIYVNRIKLQSMKKTFPLFLFYIEVITMVLPEMRMEGLHARCEWYVKVANAMYQRVDPDEEPKLYELAKHLEGKLTDSDSKLAALPKTVVLAWANEHRPRIFATPKAQSRTEFELPQHAAIFLNLIFNHLIVELTESLKL</sequence>
<comment type="caution">
    <text evidence="2">The sequence shown here is derived from an EMBL/GenBank/DDBJ whole genome shotgun (WGS) entry which is preliminary data.</text>
</comment>
<dbReference type="Proteomes" id="UP000235388">
    <property type="component" value="Unassembled WGS sequence"/>
</dbReference>
<evidence type="ECO:0000313" key="2">
    <source>
        <dbReference type="EMBL" id="PLW47099.1"/>
    </source>
</evidence>
<keyword evidence="1" id="KW-0732">Signal</keyword>
<keyword evidence="3" id="KW-1185">Reference proteome</keyword>
<dbReference type="AlphaFoldDB" id="A0A2N5VAQ6"/>
<name>A0A2N5VAQ6_9BASI</name>
<evidence type="ECO:0000313" key="3">
    <source>
        <dbReference type="Proteomes" id="UP000235388"/>
    </source>
</evidence>
<reference evidence="2 3" key="1">
    <citation type="submission" date="2017-11" db="EMBL/GenBank/DDBJ databases">
        <title>De novo assembly and phasing of dikaryotic genomes from two isolates of Puccinia coronata f. sp. avenae, the causal agent of oat crown rust.</title>
        <authorList>
            <person name="Miller M.E."/>
            <person name="Zhang Y."/>
            <person name="Omidvar V."/>
            <person name="Sperschneider J."/>
            <person name="Schwessinger B."/>
            <person name="Raley C."/>
            <person name="Palmer J.M."/>
            <person name="Garnica D."/>
            <person name="Upadhyaya N."/>
            <person name="Rathjen J."/>
            <person name="Taylor J.M."/>
            <person name="Park R.F."/>
            <person name="Dodds P.N."/>
            <person name="Hirsch C.D."/>
            <person name="Kianian S.F."/>
            <person name="Figueroa M."/>
        </authorList>
    </citation>
    <scope>NUCLEOTIDE SEQUENCE [LARGE SCALE GENOMIC DNA]</scope>
    <source>
        <strain evidence="2">12NC29</strain>
    </source>
</reference>
<feature type="signal peptide" evidence="1">
    <location>
        <begin position="1"/>
        <end position="35"/>
    </location>
</feature>
<organism evidence="2 3">
    <name type="scientific">Puccinia coronata f. sp. avenae</name>
    <dbReference type="NCBI Taxonomy" id="200324"/>
    <lineage>
        <taxon>Eukaryota</taxon>
        <taxon>Fungi</taxon>
        <taxon>Dikarya</taxon>
        <taxon>Basidiomycota</taxon>
        <taxon>Pucciniomycotina</taxon>
        <taxon>Pucciniomycetes</taxon>
        <taxon>Pucciniales</taxon>
        <taxon>Pucciniaceae</taxon>
        <taxon>Puccinia</taxon>
    </lineage>
</organism>
<evidence type="ECO:0000256" key="1">
    <source>
        <dbReference type="SAM" id="SignalP"/>
    </source>
</evidence>
<gene>
    <name evidence="2" type="ORF">PCANC_09652</name>
</gene>
<dbReference type="EMBL" id="PGCJ01000113">
    <property type="protein sequence ID" value="PLW47099.1"/>
    <property type="molecule type" value="Genomic_DNA"/>
</dbReference>
<feature type="chain" id="PRO_5014659280" evidence="1">
    <location>
        <begin position="36"/>
        <end position="299"/>
    </location>
</feature>
<dbReference type="OrthoDB" id="10312436at2759"/>
<accession>A0A2N5VAQ6</accession>
<proteinExistence type="predicted"/>
<protein>
    <submittedName>
        <fullName evidence="2">Uncharacterized protein</fullName>
    </submittedName>
</protein>